<name>A0ACC2T3R1_9FUNG</name>
<organism evidence="1 2">
    <name type="scientific">Entomophthora muscae</name>
    <dbReference type="NCBI Taxonomy" id="34485"/>
    <lineage>
        <taxon>Eukaryota</taxon>
        <taxon>Fungi</taxon>
        <taxon>Fungi incertae sedis</taxon>
        <taxon>Zoopagomycota</taxon>
        <taxon>Entomophthoromycotina</taxon>
        <taxon>Entomophthoromycetes</taxon>
        <taxon>Entomophthorales</taxon>
        <taxon>Entomophthoraceae</taxon>
        <taxon>Entomophthora</taxon>
    </lineage>
</organism>
<gene>
    <name evidence="1" type="ORF">DSO57_1020925</name>
</gene>
<evidence type="ECO:0000313" key="1">
    <source>
        <dbReference type="EMBL" id="KAJ9069202.1"/>
    </source>
</evidence>
<protein>
    <submittedName>
        <fullName evidence="1">Uncharacterized protein</fullName>
    </submittedName>
</protein>
<sequence length="348" mass="39778">MPELDTLSSQLEGVLRLSTIEPTDHDSLGRIHTSKSHDKLHFPEEKFAFRKTRDQLQGRMSSVSQAYFKLVRKSHASTIFGRRSKIFFFKRNSKVSTLNSCASERAYLQSRCASRIPGSATSNNYIDRSLLDPGELFVKDELNGNPLSERDSIVEEWINELSCESPKPHSLRRVKVIRGRELRRPSFFKYRRSFDFEKSKQTDEDSRRHRKSLNRSISSRRDQTRLAYQTMSRSTLSFVTPLQSSVQYSTFPSLFKVFESSKESASGQHIEISSIKDIDSKDILSIQLDSPFNRAPGSLSAASGSSNKFVSLRDYFLLGQAAHRNPRAPLKSLVRKRATIKLRTLVQC</sequence>
<proteinExistence type="predicted"/>
<keyword evidence="2" id="KW-1185">Reference proteome</keyword>
<evidence type="ECO:0000313" key="2">
    <source>
        <dbReference type="Proteomes" id="UP001165960"/>
    </source>
</evidence>
<dbReference type="EMBL" id="QTSX02003650">
    <property type="protein sequence ID" value="KAJ9069202.1"/>
    <property type="molecule type" value="Genomic_DNA"/>
</dbReference>
<accession>A0ACC2T3R1</accession>
<reference evidence="1" key="1">
    <citation type="submission" date="2022-04" db="EMBL/GenBank/DDBJ databases">
        <title>Genome of the entomopathogenic fungus Entomophthora muscae.</title>
        <authorList>
            <person name="Elya C."/>
            <person name="Lovett B.R."/>
            <person name="Lee E."/>
            <person name="Macias A.M."/>
            <person name="Hajek A.E."/>
            <person name="De Bivort B.L."/>
            <person name="Kasson M.T."/>
            <person name="De Fine Licht H.H."/>
            <person name="Stajich J.E."/>
        </authorList>
    </citation>
    <scope>NUCLEOTIDE SEQUENCE</scope>
    <source>
        <strain evidence="1">Berkeley</strain>
    </source>
</reference>
<dbReference type="Proteomes" id="UP001165960">
    <property type="component" value="Unassembled WGS sequence"/>
</dbReference>
<comment type="caution">
    <text evidence="1">The sequence shown here is derived from an EMBL/GenBank/DDBJ whole genome shotgun (WGS) entry which is preliminary data.</text>
</comment>